<comment type="similarity">
    <text evidence="1 4">Belongs to the glycosyl hydrolase 1 family.</text>
</comment>
<sequence length="540" mass="62817">MYYKNCFLQIKLIQLRFTNNIVMEFRVHMFLLVTALFMLRISNAAVDVDDIRIDYGISALNRSSFPPGFVFGTASAAYQYEGGAREDGKGPSIWDTFTQKYPEKIVDRSNGDVALDSYHKYKKDVRIMKKMGFDAYRFSISWSRVLPYGKLNKGINKKGLAYYHNLIDELLAKGIQPYVTLFHFDIPQALEDEYGGFRSPAVVDDFRDYAELCFKEFGHKVKYWVTINEPYSYCYGGYASGLFAPGRCSDWQTKLNCTGGDSAIEPYLVGHHQLLAHAEVVKLYRTKYKESQKGEIGIVLIANWLVPYAEVPRHQYAAKRSFDFKFGWFMKPLTRGDYPHVMRSYVRNRLPKFTKEQKKLVKGSFDFIGLNYYSAFYVAYDGSLKTARPSYLTDARVHQTVERNGIPIGPKAASDWLHIFPIGIYNILMDIKKTYNNPVIYITENGYDDQNNASIPLKEALHDKKRIQYHQQHLSFINLAIKHGANIKGYFAWSLLDNFEWNSGFTVRFGLYFVDYKNGLKRYPKMSSRWFRKFLHRRKH</sequence>
<dbReference type="InterPro" id="IPR017853">
    <property type="entry name" value="GH"/>
</dbReference>
<dbReference type="PANTHER" id="PTHR10353:SF137">
    <property type="entry name" value="MYROSINASE 3-RELATED"/>
    <property type="match status" value="1"/>
</dbReference>
<dbReference type="PROSITE" id="PS00653">
    <property type="entry name" value="GLYCOSYL_HYDROL_F1_2"/>
    <property type="match status" value="1"/>
</dbReference>
<gene>
    <name evidence="5" type="ORF">RND81_09G261000</name>
</gene>
<evidence type="ECO:0008006" key="7">
    <source>
        <dbReference type="Google" id="ProtNLM"/>
    </source>
</evidence>
<keyword evidence="6" id="KW-1185">Reference proteome</keyword>
<evidence type="ECO:0000313" key="5">
    <source>
        <dbReference type="EMBL" id="KAK9692388.1"/>
    </source>
</evidence>
<evidence type="ECO:0000256" key="3">
    <source>
        <dbReference type="ARBA" id="ARBA00023295"/>
    </source>
</evidence>
<protein>
    <recommendedName>
        <fullName evidence="7">Beta-glucosidase 12-like</fullName>
    </recommendedName>
</protein>
<evidence type="ECO:0000256" key="4">
    <source>
        <dbReference type="RuleBase" id="RU003690"/>
    </source>
</evidence>
<name>A0AAW1IS63_SAPOF</name>
<dbReference type="FunFam" id="3.20.20.80:FF:000020">
    <property type="entry name" value="Beta-glucosidase 12"/>
    <property type="match status" value="1"/>
</dbReference>
<accession>A0AAW1IS63</accession>
<dbReference type="Pfam" id="PF00232">
    <property type="entry name" value="Glyco_hydro_1"/>
    <property type="match status" value="1"/>
</dbReference>
<dbReference type="PRINTS" id="PR00131">
    <property type="entry name" value="GLHYDRLASE1"/>
</dbReference>
<proteinExistence type="inferred from homology"/>
<dbReference type="EMBL" id="JBDFQZ010000009">
    <property type="protein sequence ID" value="KAK9692388.1"/>
    <property type="molecule type" value="Genomic_DNA"/>
</dbReference>
<dbReference type="Gene3D" id="3.20.20.80">
    <property type="entry name" value="Glycosidases"/>
    <property type="match status" value="1"/>
</dbReference>
<dbReference type="AlphaFoldDB" id="A0AAW1IS63"/>
<dbReference type="InterPro" id="IPR001360">
    <property type="entry name" value="Glyco_hydro_1"/>
</dbReference>
<comment type="caution">
    <text evidence="5">The sequence shown here is derived from an EMBL/GenBank/DDBJ whole genome shotgun (WGS) entry which is preliminary data.</text>
</comment>
<keyword evidence="3" id="KW-0326">Glycosidase</keyword>
<evidence type="ECO:0000313" key="6">
    <source>
        <dbReference type="Proteomes" id="UP001443914"/>
    </source>
</evidence>
<organism evidence="5 6">
    <name type="scientific">Saponaria officinalis</name>
    <name type="common">Common soapwort</name>
    <name type="synonym">Lychnis saponaria</name>
    <dbReference type="NCBI Taxonomy" id="3572"/>
    <lineage>
        <taxon>Eukaryota</taxon>
        <taxon>Viridiplantae</taxon>
        <taxon>Streptophyta</taxon>
        <taxon>Embryophyta</taxon>
        <taxon>Tracheophyta</taxon>
        <taxon>Spermatophyta</taxon>
        <taxon>Magnoliopsida</taxon>
        <taxon>eudicotyledons</taxon>
        <taxon>Gunneridae</taxon>
        <taxon>Pentapetalae</taxon>
        <taxon>Caryophyllales</taxon>
        <taxon>Caryophyllaceae</taxon>
        <taxon>Caryophylleae</taxon>
        <taxon>Saponaria</taxon>
    </lineage>
</organism>
<dbReference type="GO" id="GO:0005975">
    <property type="term" value="P:carbohydrate metabolic process"/>
    <property type="evidence" value="ECO:0007669"/>
    <property type="project" value="InterPro"/>
</dbReference>
<dbReference type="Proteomes" id="UP001443914">
    <property type="component" value="Unassembled WGS sequence"/>
</dbReference>
<dbReference type="GO" id="GO:0008422">
    <property type="term" value="F:beta-glucosidase activity"/>
    <property type="evidence" value="ECO:0007669"/>
    <property type="project" value="TreeGrafter"/>
</dbReference>
<evidence type="ECO:0000256" key="1">
    <source>
        <dbReference type="ARBA" id="ARBA00010838"/>
    </source>
</evidence>
<dbReference type="InterPro" id="IPR033132">
    <property type="entry name" value="GH_1_N_CS"/>
</dbReference>
<keyword evidence="2" id="KW-0378">Hydrolase</keyword>
<dbReference type="SUPFAM" id="SSF51445">
    <property type="entry name" value="(Trans)glycosidases"/>
    <property type="match status" value="1"/>
</dbReference>
<reference evidence="5" key="1">
    <citation type="submission" date="2024-03" db="EMBL/GenBank/DDBJ databases">
        <title>WGS assembly of Saponaria officinalis var. Norfolk2.</title>
        <authorList>
            <person name="Jenkins J."/>
            <person name="Shu S."/>
            <person name="Grimwood J."/>
            <person name="Barry K."/>
            <person name="Goodstein D."/>
            <person name="Schmutz J."/>
            <person name="Leebens-Mack J."/>
            <person name="Osbourn A."/>
        </authorList>
    </citation>
    <scope>NUCLEOTIDE SEQUENCE [LARGE SCALE GENOMIC DNA]</scope>
    <source>
        <strain evidence="5">JIC</strain>
    </source>
</reference>
<evidence type="ECO:0000256" key="2">
    <source>
        <dbReference type="ARBA" id="ARBA00022801"/>
    </source>
</evidence>
<dbReference type="PANTHER" id="PTHR10353">
    <property type="entry name" value="GLYCOSYL HYDROLASE"/>
    <property type="match status" value="1"/>
</dbReference>